<organism evidence="3 4">
    <name type="scientific">Sphaerobolus stellatus (strain SS14)</name>
    <dbReference type="NCBI Taxonomy" id="990650"/>
    <lineage>
        <taxon>Eukaryota</taxon>
        <taxon>Fungi</taxon>
        <taxon>Dikarya</taxon>
        <taxon>Basidiomycota</taxon>
        <taxon>Agaricomycotina</taxon>
        <taxon>Agaricomycetes</taxon>
        <taxon>Phallomycetidae</taxon>
        <taxon>Geastrales</taxon>
        <taxon>Sphaerobolaceae</taxon>
        <taxon>Sphaerobolus</taxon>
    </lineage>
</organism>
<dbReference type="SUPFAM" id="SSF54695">
    <property type="entry name" value="POZ domain"/>
    <property type="match status" value="1"/>
</dbReference>
<proteinExistence type="predicted"/>
<feature type="compositionally biased region" description="Low complexity" evidence="1">
    <location>
        <begin position="1"/>
        <end position="16"/>
    </location>
</feature>
<dbReference type="InterPro" id="IPR011333">
    <property type="entry name" value="SKP1/BTB/POZ_sf"/>
</dbReference>
<evidence type="ECO:0000313" key="3">
    <source>
        <dbReference type="EMBL" id="KIJ36668.1"/>
    </source>
</evidence>
<dbReference type="PROSITE" id="PS50097">
    <property type="entry name" value="BTB"/>
    <property type="match status" value="1"/>
</dbReference>
<feature type="compositionally biased region" description="Polar residues" evidence="1">
    <location>
        <begin position="212"/>
        <end position="226"/>
    </location>
</feature>
<name>A0A0C9U1J1_SPHS4</name>
<feature type="compositionally biased region" description="Polar residues" evidence="1">
    <location>
        <begin position="167"/>
        <end position="189"/>
    </location>
</feature>
<dbReference type="Gene3D" id="3.30.710.10">
    <property type="entry name" value="Potassium Channel Kv1.1, Chain A"/>
    <property type="match status" value="1"/>
</dbReference>
<feature type="region of interest" description="Disordered" evidence="1">
    <location>
        <begin position="165"/>
        <end position="196"/>
    </location>
</feature>
<dbReference type="OrthoDB" id="2879636at2759"/>
<dbReference type="InterPro" id="IPR000210">
    <property type="entry name" value="BTB/POZ_dom"/>
</dbReference>
<accession>A0A0C9U1J1</accession>
<protein>
    <recommendedName>
        <fullName evidence="2">BTB domain-containing protein</fullName>
    </recommendedName>
</protein>
<feature type="region of interest" description="Disordered" evidence="1">
    <location>
        <begin position="1"/>
        <end position="31"/>
    </location>
</feature>
<feature type="domain" description="BTB" evidence="2">
    <location>
        <begin position="365"/>
        <end position="431"/>
    </location>
</feature>
<feature type="region of interest" description="Disordered" evidence="1">
    <location>
        <begin position="212"/>
        <end position="309"/>
    </location>
</feature>
<gene>
    <name evidence="3" type="ORF">M422DRAFT_34206</name>
</gene>
<feature type="compositionally biased region" description="Polar residues" evidence="1">
    <location>
        <begin position="254"/>
        <end position="282"/>
    </location>
</feature>
<dbReference type="EMBL" id="KN837176">
    <property type="protein sequence ID" value="KIJ36668.1"/>
    <property type="molecule type" value="Genomic_DNA"/>
</dbReference>
<evidence type="ECO:0000256" key="1">
    <source>
        <dbReference type="SAM" id="MobiDB-lite"/>
    </source>
</evidence>
<keyword evidence="4" id="KW-1185">Reference proteome</keyword>
<reference evidence="3 4" key="1">
    <citation type="submission" date="2014-06" db="EMBL/GenBank/DDBJ databases">
        <title>Evolutionary Origins and Diversification of the Mycorrhizal Mutualists.</title>
        <authorList>
            <consortium name="DOE Joint Genome Institute"/>
            <consortium name="Mycorrhizal Genomics Consortium"/>
            <person name="Kohler A."/>
            <person name="Kuo A."/>
            <person name="Nagy L.G."/>
            <person name="Floudas D."/>
            <person name="Copeland A."/>
            <person name="Barry K.W."/>
            <person name="Cichocki N."/>
            <person name="Veneault-Fourrey C."/>
            <person name="LaButti K."/>
            <person name="Lindquist E.A."/>
            <person name="Lipzen A."/>
            <person name="Lundell T."/>
            <person name="Morin E."/>
            <person name="Murat C."/>
            <person name="Riley R."/>
            <person name="Ohm R."/>
            <person name="Sun H."/>
            <person name="Tunlid A."/>
            <person name="Henrissat B."/>
            <person name="Grigoriev I.V."/>
            <person name="Hibbett D.S."/>
            <person name="Martin F."/>
        </authorList>
    </citation>
    <scope>NUCLEOTIDE SEQUENCE [LARGE SCALE GENOMIC DNA]</scope>
    <source>
        <strain evidence="3 4">SS14</strain>
    </source>
</reference>
<sequence length="678" mass="74157">MSNPSVNPPTTSNSNNIGSAPPKVDAAPVRFERNTFKETQYPGHAFKGLENPGSLASFFIKPSPVSAVSPMESLPKSKPESNIMFVVTPSTTPGTNVSNTKTSPTSQKPLVSLSSTPAIPKSKSTTPLDSVKATTEQQTSTPSIEASFQFNFGNVPEQKSAEIALNSLKQGEGQQLSTPSNIASTNKDSANGKKAEKPAFQKLFAFDVPVSSPISQPTAAESISSDSVKEANMQKPSLPSGSTVASFPRVDATDGQSKVESQPLLSTNPTPELKTATESPPSVSVKEVAGQQTSESSPQSDSTEVEPAVDQSLVDKALAVFKGESKVEVLETEQKAQDIPKAVKPIKSYLVGVSRALAKLYHSDGNITLLAEERAFRVHRGVLINHCEEFVRILREEGNRTESAPEILDGCSVIRLSDKKEDIETFLGVIYAYKNIYTLHPDKVISILGLATKYKATSWHEASIAYLTRYFPISLQIWDSDAYQLPGGLLTYFPTLVEANAKALLPAAYYLLCKLPEDQVEKSKLNPKILLTYHRGSRRLLREFPQFIDEQYTEVFTDKVSIVEVPLPDRDAAPEVATNCCCDAEWRSFFNALWRKIGMRQASEVTDADPLEALRTLSRTCKKDFTGCKNCHQKLRTSIAAYRTRIWMSLPEVFGLGPSWESLTVPEVVVSVMLRPKA</sequence>
<evidence type="ECO:0000259" key="2">
    <source>
        <dbReference type="PROSITE" id="PS50097"/>
    </source>
</evidence>
<feature type="compositionally biased region" description="Polar residues" evidence="1">
    <location>
        <begin position="290"/>
        <end position="302"/>
    </location>
</feature>
<dbReference type="HOGENOM" id="CLU_405527_0_0_1"/>
<feature type="compositionally biased region" description="Polar residues" evidence="1">
    <location>
        <begin position="234"/>
        <end position="245"/>
    </location>
</feature>
<dbReference type="Proteomes" id="UP000054279">
    <property type="component" value="Unassembled WGS sequence"/>
</dbReference>
<dbReference type="AlphaFoldDB" id="A0A0C9U1J1"/>
<evidence type="ECO:0000313" key="4">
    <source>
        <dbReference type="Proteomes" id="UP000054279"/>
    </source>
</evidence>
<feature type="region of interest" description="Disordered" evidence="1">
    <location>
        <begin position="88"/>
        <end position="144"/>
    </location>
</feature>